<organism evidence="1">
    <name type="scientific">marine sediment metagenome</name>
    <dbReference type="NCBI Taxonomy" id="412755"/>
    <lineage>
        <taxon>unclassified sequences</taxon>
        <taxon>metagenomes</taxon>
        <taxon>ecological metagenomes</taxon>
    </lineage>
</organism>
<sequence length="142" mass="16447">RPEFALESSYKSLKDFIRIINENLGVNLSENISFQEIISSFSCSSEKNPIENISKVFDDCKMITKLNRILKDEVSLSTLTIVPKGFTPHQKNWFSITIQPDNMNPSRYNIRVIFRNEDISVFEEFGENMISYLANIIQEIES</sequence>
<dbReference type="EMBL" id="BARW01023145">
    <property type="protein sequence ID" value="GAI92315.1"/>
    <property type="molecule type" value="Genomic_DNA"/>
</dbReference>
<gene>
    <name evidence="1" type="ORF">S12H4_38453</name>
</gene>
<proteinExistence type="predicted"/>
<comment type="caution">
    <text evidence="1">The sequence shown here is derived from an EMBL/GenBank/DDBJ whole genome shotgun (WGS) entry which is preliminary data.</text>
</comment>
<name>X1TXK2_9ZZZZ</name>
<evidence type="ECO:0000313" key="1">
    <source>
        <dbReference type="EMBL" id="GAI92315.1"/>
    </source>
</evidence>
<accession>X1TXK2</accession>
<reference evidence="1" key="1">
    <citation type="journal article" date="2014" name="Front. Microbiol.">
        <title>High frequency of phylogenetically diverse reductive dehalogenase-homologous genes in deep subseafloor sedimentary metagenomes.</title>
        <authorList>
            <person name="Kawai M."/>
            <person name="Futagami T."/>
            <person name="Toyoda A."/>
            <person name="Takaki Y."/>
            <person name="Nishi S."/>
            <person name="Hori S."/>
            <person name="Arai W."/>
            <person name="Tsubouchi T."/>
            <person name="Morono Y."/>
            <person name="Uchiyama I."/>
            <person name="Ito T."/>
            <person name="Fujiyama A."/>
            <person name="Inagaki F."/>
            <person name="Takami H."/>
        </authorList>
    </citation>
    <scope>NUCLEOTIDE SEQUENCE</scope>
    <source>
        <strain evidence="1">Expedition CK06-06</strain>
    </source>
</reference>
<feature type="non-terminal residue" evidence="1">
    <location>
        <position position="1"/>
    </location>
</feature>
<protein>
    <submittedName>
        <fullName evidence="1">Uncharacterized protein</fullName>
    </submittedName>
</protein>
<dbReference type="AlphaFoldDB" id="X1TXK2"/>